<proteinExistence type="predicted"/>
<evidence type="ECO:0000313" key="3">
    <source>
        <dbReference type="Proteomes" id="UP000054408"/>
    </source>
</evidence>
<sequence>MSARAKAQALLPRALQRRKRPRGIRAADVAAPLPLAPLHAPLKGQLATKRLVVYSSRYEIVSHEHVSALVTDARESGCRPNVVKALLWHPGIKAWRDALPTADMPAVDDATAVAHPALAMDGLVQAHRRIRPKVKQTRLAPMPDVEDQLSAKLATPASPPPESESKPDDHRRSRTGSARARLVQLAVSLAFVGTQLVPFAQSLANFHVLPESIQPLPFVIAPILLPGDRMAVIAPVAEPSVLAVDGHSSRKLLQLPPSATLVSICKRDGTGCVASTVAAMGFALPVMAVVAPRSGRIYIALVSSAGELKIGRCSLVVDNCMVLPLRESTNLMQAQAYDLSISPDEDYLIVTMAVAEAAGSRTRYRLVLASIATAASPSASQPLVSNHAVAETRTTAIIDSSSLVVIADGLDATVVVFDSGALVAYPCSLPTEEQVGGCRAQSILAPAISSGPTYQSIAVAVDDTNSRRLFAVGASRQYAHGSGTRAAASPVRSDQTKLVSCAMDLTGCIDVELPIAETGKAVAVSGLIVDPVRRAAVIMQQVIAGAVGKMQVTTCRLEGTKSCAVEQLADGLLNAAMVYDPAARTGIVYATAGLAQGVAAYSPPANEELCAEVMIATGCAAGECLPVCASGTSAANAVVADTAIDLSAMSGEVAMTIKLALGRRASLRLGPLIRVRFEALELFDSATEPSTIQVEWNPGQTEPSISAPYVAAGGRVVVRVPTGVVITRGESMVLLRYLSIDGAFSDDAVEVEPQYSARSASSASHASVSASRFQLGALTPRSRAAAVPMLSMSSDSETATDPVPPVMIDGATLAAKVIQSRNPAFGGAASTSHSSDSDTLDTAESSFAPSIEYSSY</sequence>
<name>A0A0L0DAC8_THETB</name>
<keyword evidence="3" id="KW-1185">Reference proteome</keyword>
<dbReference type="EMBL" id="GL349454">
    <property type="protein sequence ID" value="KNC49297.1"/>
    <property type="molecule type" value="Genomic_DNA"/>
</dbReference>
<feature type="region of interest" description="Disordered" evidence="1">
    <location>
        <begin position="149"/>
        <end position="177"/>
    </location>
</feature>
<dbReference type="GeneID" id="25569785"/>
<evidence type="ECO:0000313" key="2">
    <source>
        <dbReference type="EMBL" id="KNC49297.1"/>
    </source>
</evidence>
<dbReference type="RefSeq" id="XP_013758068.1">
    <property type="nucleotide sequence ID" value="XM_013902614.1"/>
</dbReference>
<gene>
    <name evidence="2" type="ORF">AMSG_11870</name>
</gene>
<dbReference type="AlphaFoldDB" id="A0A0L0DAC8"/>
<evidence type="ECO:0000256" key="1">
    <source>
        <dbReference type="SAM" id="MobiDB-lite"/>
    </source>
</evidence>
<accession>A0A0L0DAC8</accession>
<dbReference type="Proteomes" id="UP000054408">
    <property type="component" value="Unassembled WGS sequence"/>
</dbReference>
<feature type="region of interest" description="Disordered" evidence="1">
    <location>
        <begin position="1"/>
        <end position="23"/>
    </location>
</feature>
<reference evidence="2 3" key="1">
    <citation type="submission" date="2010-05" db="EMBL/GenBank/DDBJ databases">
        <title>The Genome Sequence of Thecamonas trahens ATCC 50062.</title>
        <authorList>
            <consortium name="The Broad Institute Genome Sequencing Platform"/>
            <person name="Russ C."/>
            <person name="Cuomo C."/>
            <person name="Shea T."/>
            <person name="Young S.K."/>
            <person name="Zeng Q."/>
            <person name="Koehrsen M."/>
            <person name="Haas B."/>
            <person name="Borodovsky M."/>
            <person name="Guigo R."/>
            <person name="Alvarado L."/>
            <person name="Berlin A."/>
            <person name="Bochicchio J."/>
            <person name="Borenstein D."/>
            <person name="Chapman S."/>
            <person name="Chen Z."/>
            <person name="Freedman E."/>
            <person name="Gellesch M."/>
            <person name="Goldberg J."/>
            <person name="Griggs A."/>
            <person name="Gujja S."/>
            <person name="Heilman E."/>
            <person name="Heiman D."/>
            <person name="Hepburn T."/>
            <person name="Howarth C."/>
            <person name="Jen D."/>
            <person name="Larson L."/>
            <person name="Mehta T."/>
            <person name="Park D."/>
            <person name="Pearson M."/>
            <person name="Roberts A."/>
            <person name="Saif S."/>
            <person name="Shenoy N."/>
            <person name="Sisk P."/>
            <person name="Stolte C."/>
            <person name="Sykes S."/>
            <person name="Thomson T."/>
            <person name="Walk T."/>
            <person name="White J."/>
            <person name="Yandava C."/>
            <person name="Burger G."/>
            <person name="Gray M.W."/>
            <person name="Holland P.W.H."/>
            <person name="King N."/>
            <person name="Lang F.B.F."/>
            <person name="Roger A.J."/>
            <person name="Ruiz-Trillo I."/>
            <person name="Lander E."/>
            <person name="Nusbaum C."/>
        </authorList>
    </citation>
    <scope>NUCLEOTIDE SEQUENCE [LARGE SCALE GENOMIC DNA]</scope>
    <source>
        <strain evidence="2 3">ATCC 50062</strain>
    </source>
</reference>
<organism evidence="2 3">
    <name type="scientific">Thecamonas trahens ATCC 50062</name>
    <dbReference type="NCBI Taxonomy" id="461836"/>
    <lineage>
        <taxon>Eukaryota</taxon>
        <taxon>Apusozoa</taxon>
        <taxon>Apusomonadida</taxon>
        <taxon>Apusomonadidae</taxon>
        <taxon>Thecamonas</taxon>
    </lineage>
</organism>
<protein>
    <submittedName>
        <fullName evidence="2">Uncharacterized protein</fullName>
    </submittedName>
</protein>